<evidence type="ECO:0000313" key="1">
    <source>
        <dbReference type="EnsemblPlants" id="MELO3C021097.2.1"/>
    </source>
</evidence>
<dbReference type="Gramene" id="MELO3C021097.2.1">
    <property type="protein sequence ID" value="MELO3C021097.2.1"/>
    <property type="gene ID" value="MELO3C021097.2"/>
</dbReference>
<name>A0A9I9DN23_CUCME</name>
<accession>A0A9I9DN23</accession>
<dbReference type="AlphaFoldDB" id="A0A9I9DN23"/>
<reference evidence="1" key="1">
    <citation type="submission" date="2023-03" db="UniProtKB">
        <authorList>
            <consortium name="EnsemblPlants"/>
        </authorList>
    </citation>
    <scope>IDENTIFICATION</scope>
</reference>
<dbReference type="EnsemblPlants" id="MELO3C021097.2.1">
    <property type="protein sequence ID" value="MELO3C021097.2.1"/>
    <property type="gene ID" value="MELO3C021097.2"/>
</dbReference>
<sequence>MSHEANLLIDRVVGIYGSFSPEDAQRIHRKPESSNLNPIDVWHMEKHGACLVRLSMLLTLSPRRMKQ</sequence>
<organism evidence="1">
    <name type="scientific">Cucumis melo</name>
    <name type="common">Muskmelon</name>
    <dbReference type="NCBI Taxonomy" id="3656"/>
    <lineage>
        <taxon>Eukaryota</taxon>
        <taxon>Viridiplantae</taxon>
        <taxon>Streptophyta</taxon>
        <taxon>Embryophyta</taxon>
        <taxon>Tracheophyta</taxon>
        <taxon>Spermatophyta</taxon>
        <taxon>Magnoliopsida</taxon>
        <taxon>eudicotyledons</taxon>
        <taxon>Gunneridae</taxon>
        <taxon>Pentapetalae</taxon>
        <taxon>rosids</taxon>
        <taxon>fabids</taxon>
        <taxon>Cucurbitales</taxon>
        <taxon>Cucurbitaceae</taxon>
        <taxon>Benincaseae</taxon>
        <taxon>Cucumis</taxon>
    </lineage>
</organism>
<proteinExistence type="predicted"/>
<protein>
    <submittedName>
        <fullName evidence="1">Uncharacterized protein</fullName>
    </submittedName>
</protein>